<sequence>MEQNYIEVLPTSVSLAEEKKGFSLSPFSIEHILSMHQGDLSSKNPIIRKGKSFGFHESNCSSALDLTIRPNLDFEKNEEKYRLDELKCAYDSGNDVNIMMRDSDNLMVTNIAHDKCEVTRNIKTEPDCLIEKLQNDLVAEAEEGNVWSDNVDTSDDEGSPTLDLTTSFRNNLRNSRTGEERKASNAGRCSDDVDDNDDDEMHIYHSDKSKHIRKDKKPRDATLFISLRDITTNPSCQFTSAITLLALKKNNLTRTHKTNNNNTNTNTNGGRHSQNQQQE</sequence>
<evidence type="ECO:0000313" key="2">
    <source>
        <dbReference type="EMBL" id="KAK3589873.1"/>
    </source>
</evidence>
<feature type="region of interest" description="Disordered" evidence="1">
    <location>
        <begin position="253"/>
        <end position="279"/>
    </location>
</feature>
<reference evidence="2" key="3">
    <citation type="submission" date="2023-05" db="EMBL/GenBank/DDBJ databases">
        <authorList>
            <person name="Smith C.H."/>
        </authorList>
    </citation>
    <scope>NUCLEOTIDE SEQUENCE</scope>
    <source>
        <strain evidence="2">CHS0354</strain>
        <tissue evidence="2">Mantle</tissue>
    </source>
</reference>
<proteinExistence type="predicted"/>
<feature type="compositionally biased region" description="Low complexity" evidence="1">
    <location>
        <begin position="253"/>
        <end position="272"/>
    </location>
</feature>
<reference evidence="2" key="2">
    <citation type="journal article" date="2021" name="Genome Biol. Evol.">
        <title>Developing a high-quality reference genome for a parasitic bivalve with doubly uniparental inheritance (Bivalvia: Unionida).</title>
        <authorList>
            <person name="Smith C.H."/>
        </authorList>
    </citation>
    <scope>NUCLEOTIDE SEQUENCE</scope>
    <source>
        <strain evidence="2">CHS0354</strain>
        <tissue evidence="2">Mantle</tissue>
    </source>
</reference>
<name>A0AAE0VTC3_9BIVA</name>
<feature type="region of interest" description="Disordered" evidence="1">
    <location>
        <begin position="144"/>
        <end position="197"/>
    </location>
</feature>
<reference evidence="2" key="1">
    <citation type="journal article" date="2021" name="Genome Biol. Evol.">
        <title>A High-Quality Reference Genome for a Parasitic Bivalve with Doubly Uniparental Inheritance (Bivalvia: Unionida).</title>
        <authorList>
            <person name="Smith C.H."/>
        </authorList>
    </citation>
    <scope>NUCLEOTIDE SEQUENCE</scope>
    <source>
        <strain evidence="2">CHS0354</strain>
    </source>
</reference>
<comment type="caution">
    <text evidence="2">The sequence shown here is derived from an EMBL/GenBank/DDBJ whole genome shotgun (WGS) entry which is preliminary data.</text>
</comment>
<keyword evidence="3" id="KW-1185">Reference proteome</keyword>
<accession>A0AAE0VTC3</accession>
<evidence type="ECO:0000313" key="3">
    <source>
        <dbReference type="Proteomes" id="UP001195483"/>
    </source>
</evidence>
<dbReference type="Proteomes" id="UP001195483">
    <property type="component" value="Unassembled WGS sequence"/>
</dbReference>
<dbReference type="EMBL" id="JAEAOA010000985">
    <property type="protein sequence ID" value="KAK3589873.1"/>
    <property type="molecule type" value="Genomic_DNA"/>
</dbReference>
<organism evidence="2 3">
    <name type="scientific">Potamilus streckersoni</name>
    <dbReference type="NCBI Taxonomy" id="2493646"/>
    <lineage>
        <taxon>Eukaryota</taxon>
        <taxon>Metazoa</taxon>
        <taxon>Spiralia</taxon>
        <taxon>Lophotrochozoa</taxon>
        <taxon>Mollusca</taxon>
        <taxon>Bivalvia</taxon>
        <taxon>Autobranchia</taxon>
        <taxon>Heteroconchia</taxon>
        <taxon>Palaeoheterodonta</taxon>
        <taxon>Unionida</taxon>
        <taxon>Unionoidea</taxon>
        <taxon>Unionidae</taxon>
        <taxon>Ambleminae</taxon>
        <taxon>Lampsilini</taxon>
        <taxon>Potamilus</taxon>
    </lineage>
</organism>
<evidence type="ECO:0000256" key="1">
    <source>
        <dbReference type="SAM" id="MobiDB-lite"/>
    </source>
</evidence>
<dbReference type="AlphaFoldDB" id="A0AAE0VTC3"/>
<gene>
    <name evidence="2" type="ORF">CHS0354_015899</name>
</gene>
<protein>
    <submittedName>
        <fullName evidence="2">Uncharacterized protein</fullName>
    </submittedName>
</protein>
<feature type="compositionally biased region" description="Polar residues" evidence="1">
    <location>
        <begin position="162"/>
        <end position="175"/>
    </location>
</feature>